<dbReference type="EMBL" id="JBHSAF010000007">
    <property type="protein sequence ID" value="MFC3913481.1"/>
    <property type="molecule type" value="Genomic_DNA"/>
</dbReference>
<keyword evidence="6 12" id="KW-0915">Sodium</keyword>
<keyword evidence="12" id="KW-0479">Metal-binding</keyword>
<evidence type="ECO:0000256" key="7">
    <source>
        <dbReference type="ARBA" id="ARBA00023065"/>
    </source>
</evidence>
<name>A0ABV8CN03_9GAMM</name>
<comment type="activity regulation">
    <text evidence="12">Na(+) is not transported, but it plays an essential structural role and its presence is essential for fluoride channel function.</text>
</comment>
<organism evidence="13 14">
    <name type="scientific">Pseudaeromonas sharmana</name>
    <dbReference type="NCBI Taxonomy" id="328412"/>
    <lineage>
        <taxon>Bacteria</taxon>
        <taxon>Pseudomonadati</taxon>
        <taxon>Pseudomonadota</taxon>
        <taxon>Gammaproteobacteria</taxon>
        <taxon>Aeromonadales</taxon>
        <taxon>Aeromonadaceae</taxon>
        <taxon>Pseudaeromonas</taxon>
    </lineage>
</organism>
<comment type="caution">
    <text evidence="13">The sequence shown here is derived from an EMBL/GenBank/DDBJ whole genome shotgun (WGS) entry which is preliminary data.</text>
</comment>
<keyword evidence="12" id="KW-0813">Transport</keyword>
<evidence type="ECO:0000256" key="6">
    <source>
        <dbReference type="ARBA" id="ARBA00023053"/>
    </source>
</evidence>
<keyword evidence="5 12" id="KW-1133">Transmembrane helix</keyword>
<keyword evidence="2 12" id="KW-1003">Cell membrane</keyword>
<dbReference type="RefSeq" id="WP_377151838.1">
    <property type="nucleotide sequence ID" value="NZ_JBHSAF010000007.1"/>
</dbReference>
<comment type="function">
    <text evidence="12">Fluoride-specific ion channel. Important for reducing fluoride concentration in the cell, thus reducing its toxicity.</text>
</comment>
<dbReference type="NCBIfam" id="TIGR00494">
    <property type="entry name" value="crcB"/>
    <property type="match status" value="1"/>
</dbReference>
<feature type="transmembrane region" description="Helical" evidence="12">
    <location>
        <begin position="103"/>
        <end position="122"/>
    </location>
</feature>
<keyword evidence="9 12" id="KW-0407">Ion channel</keyword>
<dbReference type="InterPro" id="IPR003691">
    <property type="entry name" value="FluC"/>
</dbReference>
<dbReference type="PANTHER" id="PTHR28259:SF1">
    <property type="entry name" value="FLUORIDE EXPORT PROTEIN 1-RELATED"/>
    <property type="match status" value="1"/>
</dbReference>
<dbReference type="Proteomes" id="UP001595692">
    <property type="component" value="Unassembled WGS sequence"/>
</dbReference>
<comment type="subcellular location">
    <subcellularLocation>
        <location evidence="1 12">Cell membrane</location>
        <topology evidence="1 12">Multi-pass membrane protein</topology>
    </subcellularLocation>
</comment>
<gene>
    <name evidence="12 13" type="primary">crcB</name>
    <name evidence="12" type="synonym">fluC</name>
    <name evidence="13" type="ORF">ACFOSS_08390</name>
</gene>
<accession>A0ABV8CN03</accession>
<evidence type="ECO:0000256" key="8">
    <source>
        <dbReference type="ARBA" id="ARBA00023136"/>
    </source>
</evidence>
<sequence length="125" mass="13425">MTTYLFVAAGGALGSCLRYFLTQLLTTLLGKGFPFGTLCVNLLGSLAIGLTLGALQQEALASHPWRPFIMVGLLGGLTTFSSFSLDTLLLLQQGEWLKGVLNMLLNVGCCLLLTWIGLQTALNRF</sequence>
<feature type="binding site" evidence="12">
    <location>
        <position position="78"/>
    </location>
    <ligand>
        <name>Na(+)</name>
        <dbReference type="ChEBI" id="CHEBI:29101"/>
        <note>structural</note>
    </ligand>
</feature>
<evidence type="ECO:0000256" key="4">
    <source>
        <dbReference type="ARBA" id="ARBA00022692"/>
    </source>
</evidence>
<evidence type="ECO:0000256" key="3">
    <source>
        <dbReference type="ARBA" id="ARBA00022519"/>
    </source>
</evidence>
<comment type="catalytic activity">
    <reaction evidence="11">
        <text>fluoride(in) = fluoride(out)</text>
        <dbReference type="Rhea" id="RHEA:76159"/>
        <dbReference type="ChEBI" id="CHEBI:17051"/>
    </reaction>
    <physiologicalReaction direction="left-to-right" evidence="11">
        <dbReference type="Rhea" id="RHEA:76160"/>
    </physiologicalReaction>
</comment>
<evidence type="ECO:0000256" key="10">
    <source>
        <dbReference type="ARBA" id="ARBA00035120"/>
    </source>
</evidence>
<protein>
    <recommendedName>
        <fullName evidence="12">Fluoride-specific ion channel FluC</fullName>
    </recommendedName>
</protein>
<keyword evidence="8 12" id="KW-0472">Membrane</keyword>
<proteinExistence type="inferred from homology"/>
<keyword evidence="14" id="KW-1185">Reference proteome</keyword>
<evidence type="ECO:0000313" key="14">
    <source>
        <dbReference type="Proteomes" id="UP001595692"/>
    </source>
</evidence>
<keyword evidence="3" id="KW-0997">Cell inner membrane</keyword>
<feature type="transmembrane region" description="Helical" evidence="12">
    <location>
        <begin position="34"/>
        <end position="55"/>
    </location>
</feature>
<dbReference type="PANTHER" id="PTHR28259">
    <property type="entry name" value="FLUORIDE EXPORT PROTEIN 1-RELATED"/>
    <property type="match status" value="1"/>
</dbReference>
<feature type="binding site" evidence="12">
    <location>
        <position position="75"/>
    </location>
    <ligand>
        <name>Na(+)</name>
        <dbReference type="ChEBI" id="CHEBI:29101"/>
        <note>structural</note>
    </ligand>
</feature>
<dbReference type="HAMAP" id="MF_00454">
    <property type="entry name" value="FluC"/>
    <property type="match status" value="1"/>
</dbReference>
<comment type="similarity">
    <text evidence="10 12">Belongs to the fluoride channel Fluc/FEX (TC 1.A.43) family.</text>
</comment>
<evidence type="ECO:0000256" key="12">
    <source>
        <dbReference type="HAMAP-Rule" id="MF_00454"/>
    </source>
</evidence>
<keyword evidence="4 12" id="KW-0812">Transmembrane</keyword>
<dbReference type="Pfam" id="PF02537">
    <property type="entry name" value="CRCB"/>
    <property type="match status" value="1"/>
</dbReference>
<evidence type="ECO:0000256" key="9">
    <source>
        <dbReference type="ARBA" id="ARBA00023303"/>
    </source>
</evidence>
<evidence type="ECO:0000313" key="13">
    <source>
        <dbReference type="EMBL" id="MFC3913481.1"/>
    </source>
</evidence>
<evidence type="ECO:0000256" key="2">
    <source>
        <dbReference type="ARBA" id="ARBA00022475"/>
    </source>
</evidence>
<keyword evidence="7 12" id="KW-0406">Ion transport</keyword>
<reference evidence="14" key="1">
    <citation type="journal article" date="2019" name="Int. J. Syst. Evol. Microbiol.">
        <title>The Global Catalogue of Microorganisms (GCM) 10K type strain sequencing project: providing services to taxonomists for standard genome sequencing and annotation.</title>
        <authorList>
            <consortium name="The Broad Institute Genomics Platform"/>
            <consortium name="The Broad Institute Genome Sequencing Center for Infectious Disease"/>
            <person name="Wu L."/>
            <person name="Ma J."/>
        </authorList>
    </citation>
    <scope>NUCLEOTIDE SEQUENCE [LARGE SCALE GENOMIC DNA]</scope>
    <source>
        <strain evidence="14">CCUG 54939</strain>
    </source>
</reference>
<evidence type="ECO:0000256" key="11">
    <source>
        <dbReference type="ARBA" id="ARBA00035585"/>
    </source>
</evidence>
<evidence type="ECO:0000256" key="5">
    <source>
        <dbReference type="ARBA" id="ARBA00022989"/>
    </source>
</evidence>
<feature type="transmembrane region" description="Helical" evidence="12">
    <location>
        <begin position="67"/>
        <end position="91"/>
    </location>
</feature>
<evidence type="ECO:0000256" key="1">
    <source>
        <dbReference type="ARBA" id="ARBA00004651"/>
    </source>
</evidence>